<dbReference type="PANTHER" id="PTHR43081:SF20">
    <property type="entry name" value="TWO-COMPONENT RESPONSE REGULATOR"/>
    <property type="match status" value="1"/>
</dbReference>
<dbReference type="InterPro" id="IPR050697">
    <property type="entry name" value="Adenylyl/Guanylyl_Cyclase_3/4"/>
</dbReference>
<comment type="similarity">
    <text evidence="1">Belongs to the adenylyl cyclase class-3 family.</text>
</comment>
<dbReference type="PROSITE" id="PS50006">
    <property type="entry name" value="FHA_DOMAIN"/>
    <property type="match status" value="1"/>
</dbReference>
<dbReference type="PROSITE" id="PS50125">
    <property type="entry name" value="GUANYLATE_CYCLASE_2"/>
    <property type="match status" value="1"/>
</dbReference>
<gene>
    <name evidence="4" type="ORF">SE18_19205</name>
</gene>
<dbReference type="PANTHER" id="PTHR43081">
    <property type="entry name" value="ADENYLATE CYCLASE, TERMINAL-DIFFERENTIATION SPECIFIC-RELATED"/>
    <property type="match status" value="1"/>
</dbReference>
<evidence type="ECO:0000313" key="5">
    <source>
        <dbReference type="Proteomes" id="UP000050277"/>
    </source>
</evidence>
<dbReference type="SUPFAM" id="SSF55073">
    <property type="entry name" value="Nucleotide cyclase"/>
    <property type="match status" value="1"/>
</dbReference>
<accession>A0A0P6YFF9</accession>
<dbReference type="SMART" id="SM00044">
    <property type="entry name" value="CYCc"/>
    <property type="match status" value="1"/>
</dbReference>
<dbReference type="InterPro" id="IPR001054">
    <property type="entry name" value="A/G_cyclase"/>
</dbReference>
<dbReference type="Pfam" id="PF13185">
    <property type="entry name" value="GAF_2"/>
    <property type="match status" value="1"/>
</dbReference>
<evidence type="ECO:0000259" key="3">
    <source>
        <dbReference type="PROSITE" id="PS50125"/>
    </source>
</evidence>
<dbReference type="InterPro" id="IPR008984">
    <property type="entry name" value="SMAD_FHA_dom_sf"/>
</dbReference>
<keyword evidence="5" id="KW-1185">Reference proteome</keyword>
<dbReference type="SMART" id="SM00065">
    <property type="entry name" value="GAF"/>
    <property type="match status" value="1"/>
</dbReference>
<dbReference type="InterPro" id="IPR000253">
    <property type="entry name" value="FHA_dom"/>
</dbReference>
<dbReference type="InterPro" id="IPR029787">
    <property type="entry name" value="Nucleotide_cyclase"/>
</dbReference>
<dbReference type="Gene3D" id="2.60.200.20">
    <property type="match status" value="1"/>
</dbReference>
<feature type="domain" description="Guanylate cyclase" evidence="3">
    <location>
        <begin position="327"/>
        <end position="457"/>
    </location>
</feature>
<dbReference type="STRING" id="70996.SE18_19205"/>
<dbReference type="InterPro" id="IPR029016">
    <property type="entry name" value="GAF-like_dom_sf"/>
</dbReference>
<dbReference type="InterPro" id="IPR003018">
    <property type="entry name" value="GAF"/>
</dbReference>
<dbReference type="GO" id="GO:0004016">
    <property type="term" value="F:adenylate cyclase activity"/>
    <property type="evidence" value="ECO:0007669"/>
    <property type="project" value="UniProtKB-ARBA"/>
</dbReference>
<dbReference type="Gene3D" id="3.30.450.40">
    <property type="match status" value="1"/>
</dbReference>
<dbReference type="SUPFAM" id="SSF55781">
    <property type="entry name" value="GAF domain-like"/>
    <property type="match status" value="1"/>
</dbReference>
<protein>
    <submittedName>
        <fullName evidence="4">Adenylate cyclase</fullName>
    </submittedName>
</protein>
<dbReference type="Proteomes" id="UP000050277">
    <property type="component" value="Unassembled WGS sequence"/>
</dbReference>
<dbReference type="CDD" id="cd07302">
    <property type="entry name" value="CHD"/>
    <property type="match status" value="1"/>
</dbReference>
<comment type="caution">
    <text evidence="4">The sequence shown here is derived from an EMBL/GenBank/DDBJ whole genome shotgun (WGS) entry which is preliminary data.</text>
</comment>
<dbReference type="AlphaFoldDB" id="A0A0P6YFF9"/>
<evidence type="ECO:0000256" key="1">
    <source>
        <dbReference type="ARBA" id="ARBA00005381"/>
    </source>
</evidence>
<name>A0A0P6YFF9_9CHLR</name>
<dbReference type="EMBL" id="LGKP01000027">
    <property type="protein sequence ID" value="KPL83704.1"/>
    <property type="molecule type" value="Genomic_DNA"/>
</dbReference>
<sequence>MARLLATIDGQSLNIPITSRGLQIGRSRQNDIVLNHPHVSRHHASLESRGRDVFVRDTGSSNGTFVNGLRVKEAALRANDLISIGPFELKFDDRAAASVIISDEELVPLQSNSRSISSGKLPDLNLDANDILQNFYQVSSRLNMILDLGELLDTIMDEVLRLVPAERGLLLMTRQDGLVPMVVRAPSETQSLTISSTIARRVLREGVALLTSDARVEFGSQDSIISQNIHSVLCVPLIGRAGVLGLIHLDSPGLERFSIRDRELLTAVAYQASLGIERANLTDQIRNEEKLRQQYARFLSPDVARTVAQQINETGEIFMKPVEQEASVLFSDIQGFTTMTETLPPLELQNLLNEYLSVMTDVIFEHGGTLDKFIGDGIMALFGAPVYYEDHAQRAIDTALDMLVQHQKLMAKIDSSKHFRIRIGVSTGRVISGLVGTRERLEYTVHGDTVNTASRLEGKAEPNSVYTSEATIAKLGASYQVQEVGPLQLKGKALTVQVFRVMGKTLPSEGFEG</sequence>
<dbReference type="GO" id="GO:0035556">
    <property type="term" value="P:intracellular signal transduction"/>
    <property type="evidence" value="ECO:0007669"/>
    <property type="project" value="InterPro"/>
</dbReference>
<dbReference type="RefSeq" id="WP_054536082.1">
    <property type="nucleotide sequence ID" value="NZ_LGKP01000027.1"/>
</dbReference>
<dbReference type="Gene3D" id="3.30.70.1230">
    <property type="entry name" value="Nucleotide cyclase"/>
    <property type="match status" value="1"/>
</dbReference>
<feature type="domain" description="FHA" evidence="2">
    <location>
        <begin position="22"/>
        <end position="71"/>
    </location>
</feature>
<dbReference type="SUPFAM" id="SSF49879">
    <property type="entry name" value="SMAD/FHA domain"/>
    <property type="match status" value="1"/>
</dbReference>
<evidence type="ECO:0000259" key="2">
    <source>
        <dbReference type="PROSITE" id="PS50006"/>
    </source>
</evidence>
<dbReference type="Pfam" id="PF00211">
    <property type="entry name" value="Guanylate_cyc"/>
    <property type="match status" value="1"/>
</dbReference>
<dbReference type="GO" id="GO:0006171">
    <property type="term" value="P:cAMP biosynthetic process"/>
    <property type="evidence" value="ECO:0007669"/>
    <property type="project" value="TreeGrafter"/>
</dbReference>
<dbReference type="OrthoDB" id="9806704at2"/>
<evidence type="ECO:0000313" key="4">
    <source>
        <dbReference type="EMBL" id="KPL83704.1"/>
    </source>
</evidence>
<dbReference type="CDD" id="cd00060">
    <property type="entry name" value="FHA"/>
    <property type="match status" value="1"/>
</dbReference>
<reference evidence="4 5" key="1">
    <citation type="submission" date="2015-07" db="EMBL/GenBank/DDBJ databases">
        <title>Whole genome sequence of Herpetosiphon geysericola DSM 7119.</title>
        <authorList>
            <person name="Hemp J."/>
            <person name="Ward L.M."/>
            <person name="Pace L.A."/>
            <person name="Fischer W.W."/>
        </authorList>
    </citation>
    <scope>NUCLEOTIDE SEQUENCE [LARGE SCALE GENOMIC DNA]</scope>
    <source>
        <strain evidence="4 5">DSM 7119</strain>
    </source>
</reference>
<dbReference type="PATRIC" id="fig|70996.4.peg.2849"/>
<proteinExistence type="inferred from homology"/>
<dbReference type="SMART" id="SM00240">
    <property type="entry name" value="FHA"/>
    <property type="match status" value="1"/>
</dbReference>
<organism evidence="4 5">
    <name type="scientific">Herpetosiphon geysericola</name>
    <dbReference type="NCBI Taxonomy" id="70996"/>
    <lineage>
        <taxon>Bacteria</taxon>
        <taxon>Bacillati</taxon>
        <taxon>Chloroflexota</taxon>
        <taxon>Chloroflexia</taxon>
        <taxon>Herpetosiphonales</taxon>
        <taxon>Herpetosiphonaceae</taxon>
        <taxon>Herpetosiphon</taxon>
    </lineage>
</organism>
<dbReference type="Pfam" id="PF00498">
    <property type="entry name" value="FHA"/>
    <property type="match status" value="1"/>
</dbReference>